<evidence type="ECO:0000313" key="2">
    <source>
        <dbReference type="Proteomes" id="UP001239111"/>
    </source>
</evidence>
<comment type="caution">
    <text evidence="1">The sequence shown here is derived from an EMBL/GenBank/DDBJ whole genome shotgun (WGS) entry which is preliminary data.</text>
</comment>
<reference evidence="1" key="1">
    <citation type="submission" date="2023-04" db="EMBL/GenBank/DDBJ databases">
        <title>A chromosome-level genome assembly of the parasitoid wasp Eretmocerus hayati.</title>
        <authorList>
            <person name="Zhong Y."/>
            <person name="Liu S."/>
            <person name="Liu Y."/>
        </authorList>
    </citation>
    <scope>NUCLEOTIDE SEQUENCE</scope>
    <source>
        <strain evidence="1">ZJU_SS_LIU_2023</strain>
    </source>
</reference>
<proteinExistence type="predicted"/>
<sequence>MTLSQSLEYASLPMVFHVLTFSGVWCPSDWNASSKLLYSIYSKIQMGAGISLWLTLLINIIITGTHSEKFYQSFFVIAAISLSVYKYFWVPKNREDIQDILKTCFKNNWFDSRDEYEIEIIRRFRSETRWMTAAYAIIISTALSIKVFGPIFISDSALQLPLEAWYPYNVNNRFIFLMCYCHQVLGGVPFTWLHIAVDSLFASLVLQLCTQLGLLKYRLRNYVHFHDLSSKDNKRQNLNLLHDGDTVDKLISAHEDVLKLAKQMQSRFAGVFIGQIMAVIPNICSNVYVLSQCKDLGSYIFIDSVACFLASLINMFIYCWYGNKAMLHSLEVADAVYSMNWTDLDNLSKKKIVMMIIRARRAIQFRANHLPMNIESFISVLNTSYSAFRVLQRTSDNNV</sequence>
<organism evidence="1 2">
    <name type="scientific">Eretmocerus hayati</name>
    <dbReference type="NCBI Taxonomy" id="131215"/>
    <lineage>
        <taxon>Eukaryota</taxon>
        <taxon>Metazoa</taxon>
        <taxon>Ecdysozoa</taxon>
        <taxon>Arthropoda</taxon>
        <taxon>Hexapoda</taxon>
        <taxon>Insecta</taxon>
        <taxon>Pterygota</taxon>
        <taxon>Neoptera</taxon>
        <taxon>Endopterygota</taxon>
        <taxon>Hymenoptera</taxon>
        <taxon>Apocrita</taxon>
        <taxon>Proctotrupomorpha</taxon>
        <taxon>Chalcidoidea</taxon>
        <taxon>Aphelinidae</taxon>
        <taxon>Aphelininae</taxon>
        <taxon>Eretmocerus</taxon>
    </lineage>
</organism>
<keyword evidence="2" id="KW-1185">Reference proteome</keyword>
<evidence type="ECO:0000313" key="1">
    <source>
        <dbReference type="EMBL" id="KAJ8679831.1"/>
    </source>
</evidence>
<name>A0ACC2PA04_9HYME</name>
<dbReference type="EMBL" id="CM056742">
    <property type="protein sequence ID" value="KAJ8679831.1"/>
    <property type="molecule type" value="Genomic_DNA"/>
</dbReference>
<dbReference type="Proteomes" id="UP001239111">
    <property type="component" value="Chromosome 2"/>
</dbReference>
<gene>
    <name evidence="1" type="ORF">QAD02_015618</name>
</gene>
<protein>
    <submittedName>
        <fullName evidence="1">Uncharacterized protein</fullName>
    </submittedName>
</protein>
<accession>A0ACC2PA04</accession>